<organism evidence="2">
    <name type="scientific">uncultured Thermomicrobiales bacterium</name>
    <dbReference type="NCBI Taxonomy" id="1645740"/>
    <lineage>
        <taxon>Bacteria</taxon>
        <taxon>Pseudomonadati</taxon>
        <taxon>Thermomicrobiota</taxon>
        <taxon>Thermomicrobia</taxon>
        <taxon>Thermomicrobiales</taxon>
        <taxon>environmental samples</taxon>
    </lineage>
</organism>
<feature type="compositionally biased region" description="Basic residues" evidence="1">
    <location>
        <begin position="55"/>
        <end position="77"/>
    </location>
</feature>
<sequence>VAERPRAAAIDGNPTAACLAVRPASVERTGHLAGSRGYSFTGTPLAAGPSTGRLRSFRQRAGSPRRRRPRRATRCRRATGGSRSAEKRPGRRPGRSARRSIGRMPPGSGSGTWRRTTGTFPSRGGLPDQGAPVRAGARMPRRRPRAGGPARDRAEGVAHGHGEDPHRGVPSVRGGVRRNSAADRGVPGRGPGRTPDAGARPVSVPSGRAVAAQLPPAPTDRRGSEASAGGSDRGPTPTRRHPRFPTAGADHGRKHRRSPEPPRRESHAPLVGLGARPACSSVDPSLWARGSSRGRATFPWPTRLHRPHHRSGFPHRPAFGVRGCAAGYACPARGRV</sequence>
<feature type="region of interest" description="Disordered" evidence="1">
    <location>
        <begin position="32"/>
        <end position="278"/>
    </location>
</feature>
<feature type="non-terminal residue" evidence="2">
    <location>
        <position position="1"/>
    </location>
</feature>
<feature type="compositionally biased region" description="Basic and acidic residues" evidence="1">
    <location>
        <begin position="150"/>
        <end position="167"/>
    </location>
</feature>
<accession>A0A6J4VN58</accession>
<feature type="compositionally biased region" description="Basic and acidic residues" evidence="1">
    <location>
        <begin position="258"/>
        <end position="267"/>
    </location>
</feature>
<protein>
    <submittedName>
        <fullName evidence="2">Uncharacterized protein</fullName>
    </submittedName>
</protein>
<proteinExistence type="predicted"/>
<name>A0A6J4VN58_9BACT</name>
<feature type="compositionally biased region" description="Low complexity" evidence="1">
    <location>
        <begin position="168"/>
        <end position="178"/>
    </location>
</feature>
<feature type="compositionally biased region" description="Basic residues" evidence="1">
    <location>
        <begin position="89"/>
        <end position="101"/>
    </location>
</feature>
<evidence type="ECO:0000256" key="1">
    <source>
        <dbReference type="SAM" id="MobiDB-lite"/>
    </source>
</evidence>
<dbReference type="AlphaFoldDB" id="A0A6J4VN58"/>
<gene>
    <name evidence="2" type="ORF">AVDCRST_MAG19-4139</name>
</gene>
<reference evidence="2" key="1">
    <citation type="submission" date="2020-02" db="EMBL/GenBank/DDBJ databases">
        <authorList>
            <person name="Meier V. D."/>
        </authorList>
    </citation>
    <scope>NUCLEOTIDE SEQUENCE</scope>
    <source>
        <strain evidence="2">AVDCRST_MAG19</strain>
    </source>
</reference>
<dbReference type="EMBL" id="CADCWL010000232">
    <property type="protein sequence ID" value="CAA9582081.1"/>
    <property type="molecule type" value="Genomic_DNA"/>
</dbReference>
<evidence type="ECO:0000313" key="2">
    <source>
        <dbReference type="EMBL" id="CAA9582081.1"/>
    </source>
</evidence>
<feature type="non-terminal residue" evidence="2">
    <location>
        <position position="336"/>
    </location>
</feature>